<evidence type="ECO:0000256" key="1">
    <source>
        <dbReference type="SAM" id="MobiDB-lite"/>
    </source>
</evidence>
<sequence>MSQQPPAPRTFSKGTMGLKFMQRLVASQPTRSNAGSSASASVMPNTSTGAKSCGSTEAGQNKMSVALKEEGREKAAPISTLTGRGKQQDDQLWQGATTTSRSMSTNGVGILTHVTHTLSFPALYDRYDRPRRKKRRLITTSGSLLNFPSIREQQQHTSTVSLMAGSSSASPQVMARWSFGGANEEIEQLTNPQTARGPQTKGDKVSEKEKHKSKTNPRPKSGSTLASLLSGSTSIRRNDQKGFGGNQKKRTFAKVEGREIAQGEGEDEQGMSFTGGAQLGLGEEEEEEQQVKGFRKPAGMEGFKKEGPSGRTRPSLEMERKRRKAENCGQEEGEEEPVWAKMGEERAWDVGKVEERSEDEDEDFEDSAGSSESSDDE</sequence>
<feature type="region of interest" description="Disordered" evidence="1">
    <location>
        <begin position="1"/>
        <end position="91"/>
    </location>
</feature>
<dbReference type="Proteomes" id="UP000198372">
    <property type="component" value="Unassembled WGS sequence"/>
</dbReference>
<keyword evidence="3" id="KW-1185">Reference proteome</keyword>
<feature type="compositionally biased region" description="Acidic residues" evidence="1">
    <location>
        <begin position="356"/>
        <end position="366"/>
    </location>
</feature>
<proteinExistence type="predicted"/>
<gene>
    <name evidence="2" type="ORF">BQ2448_6138</name>
</gene>
<feature type="compositionally biased region" description="Basic and acidic residues" evidence="1">
    <location>
        <begin position="302"/>
        <end position="320"/>
    </location>
</feature>
<organism evidence="2 3">
    <name type="scientific">Microbotryum intermedium</name>
    <dbReference type="NCBI Taxonomy" id="269621"/>
    <lineage>
        <taxon>Eukaryota</taxon>
        <taxon>Fungi</taxon>
        <taxon>Dikarya</taxon>
        <taxon>Basidiomycota</taxon>
        <taxon>Pucciniomycotina</taxon>
        <taxon>Microbotryomycetes</taxon>
        <taxon>Microbotryales</taxon>
        <taxon>Microbotryaceae</taxon>
        <taxon>Microbotryum</taxon>
    </lineage>
</organism>
<feature type="compositionally biased region" description="Low complexity" evidence="1">
    <location>
        <begin position="367"/>
        <end position="377"/>
    </location>
</feature>
<dbReference type="OrthoDB" id="2538318at2759"/>
<feature type="compositionally biased region" description="Basic and acidic residues" evidence="1">
    <location>
        <begin position="342"/>
        <end position="355"/>
    </location>
</feature>
<dbReference type="EMBL" id="FMSP01000019">
    <property type="protein sequence ID" value="SCV73708.1"/>
    <property type="molecule type" value="Genomic_DNA"/>
</dbReference>
<evidence type="ECO:0000313" key="3">
    <source>
        <dbReference type="Proteomes" id="UP000198372"/>
    </source>
</evidence>
<feature type="compositionally biased region" description="Low complexity" evidence="1">
    <location>
        <begin position="221"/>
        <end position="234"/>
    </location>
</feature>
<evidence type="ECO:0000313" key="2">
    <source>
        <dbReference type="EMBL" id="SCV73708.1"/>
    </source>
</evidence>
<accession>A0A238FR71</accession>
<feature type="compositionally biased region" description="Polar residues" evidence="1">
    <location>
        <begin position="188"/>
        <end position="197"/>
    </location>
</feature>
<feature type="region of interest" description="Disordered" evidence="1">
    <location>
        <begin position="188"/>
        <end position="377"/>
    </location>
</feature>
<feature type="compositionally biased region" description="Basic and acidic residues" evidence="1">
    <location>
        <begin position="201"/>
        <end position="210"/>
    </location>
</feature>
<feature type="compositionally biased region" description="Polar residues" evidence="1">
    <location>
        <begin position="25"/>
        <end position="63"/>
    </location>
</feature>
<name>A0A238FR71_9BASI</name>
<reference evidence="3" key="1">
    <citation type="submission" date="2016-09" db="EMBL/GenBank/DDBJ databases">
        <authorList>
            <person name="Jeantristanb JTB J.-T."/>
            <person name="Ricardo R."/>
        </authorList>
    </citation>
    <scope>NUCLEOTIDE SEQUENCE [LARGE SCALE GENOMIC DNA]</scope>
</reference>
<dbReference type="AlphaFoldDB" id="A0A238FR71"/>
<protein>
    <submittedName>
        <fullName evidence="2">BQ2448_6138 protein</fullName>
    </submittedName>
</protein>